<dbReference type="GO" id="GO:0006887">
    <property type="term" value="P:exocytosis"/>
    <property type="evidence" value="ECO:0007669"/>
    <property type="project" value="InterPro"/>
</dbReference>
<reference evidence="7" key="1">
    <citation type="submission" date="2021-09" db="EMBL/GenBank/DDBJ databases">
        <authorList>
            <consortium name="Pathogen Informatics"/>
        </authorList>
    </citation>
    <scope>NUCLEOTIDE SEQUENCE</scope>
</reference>
<dbReference type="InterPro" id="IPR000008">
    <property type="entry name" value="C2_dom"/>
</dbReference>
<dbReference type="SUPFAM" id="SSF50156">
    <property type="entry name" value="PDZ domain-like"/>
    <property type="match status" value="1"/>
</dbReference>
<comment type="subcellular location">
    <subcellularLocation>
        <location evidence="3">Synapse</location>
    </subcellularLocation>
</comment>
<dbReference type="PANTHER" id="PTHR12157">
    <property type="entry name" value="REGULATING SYNAPTIC MEMBRANE EXOCYTOSIS PROTEIN"/>
    <property type="match status" value="1"/>
</dbReference>
<dbReference type="CDD" id="cd06714">
    <property type="entry name" value="PDZ_RIM-like"/>
    <property type="match status" value="1"/>
</dbReference>
<keyword evidence="2" id="KW-0770">Synapse</keyword>
<feature type="compositionally biased region" description="Basic and acidic residues" evidence="4">
    <location>
        <begin position="162"/>
        <end position="172"/>
    </location>
</feature>
<dbReference type="GO" id="GO:0016020">
    <property type="term" value="C:membrane"/>
    <property type="evidence" value="ECO:0007669"/>
    <property type="project" value="InterPro"/>
</dbReference>
<dbReference type="EMBL" id="CAKAEH010001537">
    <property type="protein sequence ID" value="CAG9537370.1"/>
    <property type="molecule type" value="Genomic_DNA"/>
</dbReference>
<dbReference type="PANTHER" id="PTHR12157:SF21">
    <property type="entry name" value="RAB3 INTERACTING MOLECULE, ISOFORM F"/>
    <property type="match status" value="1"/>
</dbReference>
<evidence type="ECO:0000313" key="8">
    <source>
        <dbReference type="Proteomes" id="UP000746747"/>
    </source>
</evidence>
<dbReference type="InterPro" id="IPR035892">
    <property type="entry name" value="C2_domain_sf"/>
</dbReference>
<comment type="caution">
    <text evidence="7">The sequence shown here is derived from an EMBL/GenBank/DDBJ whole genome shotgun (WGS) entry which is preliminary data.</text>
</comment>
<dbReference type="CDD" id="cd04031">
    <property type="entry name" value="C2A_RIM1alpha"/>
    <property type="match status" value="1"/>
</dbReference>
<evidence type="ECO:0000256" key="4">
    <source>
        <dbReference type="SAM" id="MobiDB-lite"/>
    </source>
</evidence>
<dbReference type="Gene3D" id="2.60.40.150">
    <property type="entry name" value="C2 domain"/>
    <property type="match status" value="1"/>
</dbReference>
<dbReference type="GO" id="GO:0031267">
    <property type="term" value="F:small GTPase binding"/>
    <property type="evidence" value="ECO:0007669"/>
    <property type="project" value="InterPro"/>
</dbReference>
<dbReference type="SMART" id="SM00228">
    <property type="entry name" value="PDZ"/>
    <property type="match status" value="1"/>
</dbReference>
<dbReference type="InterPro" id="IPR001565">
    <property type="entry name" value="Synaptotagmin"/>
</dbReference>
<dbReference type="PROSITE" id="PS50004">
    <property type="entry name" value="C2"/>
    <property type="match status" value="1"/>
</dbReference>
<feature type="region of interest" description="Disordered" evidence="4">
    <location>
        <begin position="140"/>
        <end position="186"/>
    </location>
</feature>
<dbReference type="Gene3D" id="2.30.42.10">
    <property type="match status" value="1"/>
</dbReference>
<dbReference type="SUPFAM" id="SSF49562">
    <property type="entry name" value="C2 domain (Calcium/lipid-binding domain, CaLB)"/>
    <property type="match status" value="1"/>
</dbReference>
<gene>
    <name evidence="7" type="ORF">CJOHNSTONI_LOCUS7189</name>
</gene>
<name>A0A8J2M9A7_9BILA</name>
<organism evidence="7 8">
    <name type="scientific">Cercopithifilaria johnstoni</name>
    <dbReference type="NCBI Taxonomy" id="2874296"/>
    <lineage>
        <taxon>Eukaryota</taxon>
        <taxon>Metazoa</taxon>
        <taxon>Ecdysozoa</taxon>
        <taxon>Nematoda</taxon>
        <taxon>Chromadorea</taxon>
        <taxon>Rhabditida</taxon>
        <taxon>Spirurina</taxon>
        <taxon>Spiruromorpha</taxon>
        <taxon>Filarioidea</taxon>
        <taxon>Onchocercidae</taxon>
        <taxon>Cercopithifilaria</taxon>
    </lineage>
</organism>
<dbReference type="InterPro" id="IPR036034">
    <property type="entry name" value="PDZ_sf"/>
</dbReference>
<sequence>MGSNWMFSESVKELTGSQLRHSSDDSDGTAAITQTRRDPANIKKILLTRKYRDTNVYNDIGIRVTGGKKLPNGELAAFISTVNRGKAREILGEIKEGDRVLEWNGVLLTGKTFEEVEQVIAASRGEIEVVVASNPISSMQVTSSDLGRSKGTEKQRSRRERKHDETRGHSQKSEAPPVPVHRCADGQTSLSSDSYAALKPSLNSKTVSLQSRNNVACMQQPDTLGYLNVALTYNRLTLTLMVTVLSAKSLACRQYCNETFYPNPFVKVYLLPGRRVSSKRRTKFVPNTSDPVWDQTLEYTIPFHELYSHYLEFTVWDYDRFNDNNALGKLVISLSDPYVLDGTSRWYLLHPTDSDLAVLGLPSPEFQTTIGTTNGCAMPHYNPTSLDINCPTIW</sequence>
<dbReference type="Pfam" id="PF00168">
    <property type="entry name" value="C2"/>
    <property type="match status" value="1"/>
</dbReference>
<dbReference type="OrthoDB" id="270970at2759"/>
<dbReference type="PRINTS" id="PR00399">
    <property type="entry name" value="SYNAPTOTAGMN"/>
</dbReference>
<dbReference type="SMART" id="SM00239">
    <property type="entry name" value="C2"/>
    <property type="match status" value="1"/>
</dbReference>
<dbReference type="GO" id="GO:0045202">
    <property type="term" value="C:synapse"/>
    <property type="evidence" value="ECO:0007669"/>
    <property type="project" value="UniProtKB-SubCell"/>
</dbReference>
<evidence type="ECO:0000313" key="7">
    <source>
        <dbReference type="EMBL" id="CAG9537370.1"/>
    </source>
</evidence>
<feature type="domain" description="PDZ" evidence="6">
    <location>
        <begin position="44"/>
        <end position="135"/>
    </location>
</feature>
<evidence type="ECO:0000259" key="5">
    <source>
        <dbReference type="PROSITE" id="PS50004"/>
    </source>
</evidence>
<dbReference type="InterPro" id="IPR001478">
    <property type="entry name" value="PDZ"/>
</dbReference>
<proteinExistence type="predicted"/>
<dbReference type="AlphaFoldDB" id="A0A8J2M9A7"/>
<keyword evidence="8" id="KW-1185">Reference proteome</keyword>
<dbReference type="PROSITE" id="PS50106">
    <property type="entry name" value="PDZ"/>
    <property type="match status" value="1"/>
</dbReference>
<protein>
    <submittedName>
        <fullName evidence="7">Uncharacterized protein</fullName>
    </submittedName>
</protein>
<dbReference type="Proteomes" id="UP000746747">
    <property type="component" value="Unassembled WGS sequence"/>
</dbReference>
<dbReference type="InterPro" id="IPR039032">
    <property type="entry name" value="Rim-like"/>
</dbReference>
<evidence type="ECO:0000256" key="3">
    <source>
        <dbReference type="ARBA" id="ARBA00034103"/>
    </source>
</evidence>
<evidence type="ECO:0000256" key="2">
    <source>
        <dbReference type="ARBA" id="ARBA00023018"/>
    </source>
</evidence>
<evidence type="ECO:0000259" key="6">
    <source>
        <dbReference type="PROSITE" id="PS50106"/>
    </source>
</evidence>
<evidence type="ECO:0000256" key="1">
    <source>
        <dbReference type="ARBA" id="ARBA00022737"/>
    </source>
</evidence>
<accession>A0A8J2M9A7</accession>
<feature type="domain" description="C2" evidence="5">
    <location>
        <begin position="223"/>
        <end position="347"/>
    </location>
</feature>
<dbReference type="Pfam" id="PF00595">
    <property type="entry name" value="PDZ"/>
    <property type="match status" value="1"/>
</dbReference>
<keyword evidence="1" id="KW-0677">Repeat</keyword>